<reference evidence="2" key="1">
    <citation type="journal article" date="2022" name="Mol. Ecol. Resour.">
        <title>The genomes of chicory, endive, great burdock and yacon provide insights into Asteraceae palaeo-polyploidization history and plant inulin production.</title>
        <authorList>
            <person name="Fan W."/>
            <person name="Wang S."/>
            <person name="Wang H."/>
            <person name="Wang A."/>
            <person name="Jiang F."/>
            <person name="Liu H."/>
            <person name="Zhao H."/>
            <person name="Xu D."/>
            <person name="Zhang Y."/>
        </authorList>
    </citation>
    <scope>NUCLEOTIDE SEQUENCE [LARGE SCALE GENOMIC DNA]</scope>
    <source>
        <strain evidence="2">cv. Niubang</strain>
    </source>
</reference>
<dbReference type="EMBL" id="CM042052">
    <property type="protein sequence ID" value="KAI3719717.1"/>
    <property type="molecule type" value="Genomic_DNA"/>
</dbReference>
<name>A0ACB9BBD7_ARCLA</name>
<evidence type="ECO:0000313" key="2">
    <source>
        <dbReference type="Proteomes" id="UP001055879"/>
    </source>
</evidence>
<accession>A0ACB9BBD7</accession>
<dbReference type="Proteomes" id="UP001055879">
    <property type="component" value="Linkage Group LG06"/>
</dbReference>
<comment type="caution">
    <text evidence="1">The sequence shown here is derived from an EMBL/GenBank/DDBJ whole genome shotgun (WGS) entry which is preliminary data.</text>
</comment>
<keyword evidence="2" id="KW-1185">Reference proteome</keyword>
<sequence length="78" mass="9090">MNPESVLRSEIALPRETNVYSFTRITMNHGYPHLSSEIILKIFTSFSNHNFLSLNIDTGTCVYRFCTCSHFLEREKQC</sequence>
<organism evidence="1 2">
    <name type="scientific">Arctium lappa</name>
    <name type="common">Greater burdock</name>
    <name type="synonym">Lappa major</name>
    <dbReference type="NCBI Taxonomy" id="4217"/>
    <lineage>
        <taxon>Eukaryota</taxon>
        <taxon>Viridiplantae</taxon>
        <taxon>Streptophyta</taxon>
        <taxon>Embryophyta</taxon>
        <taxon>Tracheophyta</taxon>
        <taxon>Spermatophyta</taxon>
        <taxon>Magnoliopsida</taxon>
        <taxon>eudicotyledons</taxon>
        <taxon>Gunneridae</taxon>
        <taxon>Pentapetalae</taxon>
        <taxon>asterids</taxon>
        <taxon>campanulids</taxon>
        <taxon>Asterales</taxon>
        <taxon>Asteraceae</taxon>
        <taxon>Carduoideae</taxon>
        <taxon>Cardueae</taxon>
        <taxon>Arctiinae</taxon>
        <taxon>Arctium</taxon>
    </lineage>
</organism>
<proteinExistence type="predicted"/>
<reference evidence="1 2" key="2">
    <citation type="journal article" date="2022" name="Mol. Ecol. Resour.">
        <title>The genomes of chicory, endive, great burdock and yacon provide insights into Asteraceae paleo-polyploidization history and plant inulin production.</title>
        <authorList>
            <person name="Fan W."/>
            <person name="Wang S."/>
            <person name="Wang H."/>
            <person name="Wang A."/>
            <person name="Jiang F."/>
            <person name="Liu H."/>
            <person name="Zhao H."/>
            <person name="Xu D."/>
            <person name="Zhang Y."/>
        </authorList>
    </citation>
    <scope>NUCLEOTIDE SEQUENCE [LARGE SCALE GENOMIC DNA]</scope>
    <source>
        <strain evidence="2">cv. Niubang</strain>
    </source>
</reference>
<gene>
    <name evidence="1" type="ORF">L6452_20619</name>
</gene>
<evidence type="ECO:0000313" key="1">
    <source>
        <dbReference type="EMBL" id="KAI3719717.1"/>
    </source>
</evidence>
<protein>
    <submittedName>
        <fullName evidence="1">Uncharacterized protein</fullName>
    </submittedName>
</protein>